<evidence type="ECO:0000313" key="2">
    <source>
        <dbReference type="Proteomes" id="UP000679179"/>
    </source>
</evidence>
<accession>A0A919RYA6</accession>
<dbReference type="AlphaFoldDB" id="A0A919RYA6"/>
<dbReference type="EMBL" id="BOPZ01000007">
    <property type="protein sequence ID" value="GIM28507.1"/>
    <property type="molecule type" value="Genomic_DNA"/>
</dbReference>
<protein>
    <submittedName>
        <fullName evidence="1">Uncharacterized protein</fullName>
    </submittedName>
</protein>
<proteinExistence type="predicted"/>
<organism evidence="1 2">
    <name type="scientific">Clostridium polyendosporum</name>
    <dbReference type="NCBI Taxonomy" id="69208"/>
    <lineage>
        <taxon>Bacteria</taxon>
        <taxon>Bacillati</taxon>
        <taxon>Bacillota</taxon>
        <taxon>Clostridia</taxon>
        <taxon>Eubacteriales</taxon>
        <taxon>Clostridiaceae</taxon>
        <taxon>Clostridium</taxon>
    </lineage>
</organism>
<dbReference type="Proteomes" id="UP000679179">
    <property type="component" value="Unassembled WGS sequence"/>
</dbReference>
<gene>
    <name evidence="1" type="ORF">CPJCM30710_11730</name>
</gene>
<keyword evidence="2" id="KW-1185">Reference proteome</keyword>
<reference evidence="1" key="1">
    <citation type="submission" date="2021-03" db="EMBL/GenBank/DDBJ databases">
        <title>Taxonomic study of Clostridium polyendosporum from meadow-gley soil under rice.</title>
        <authorList>
            <person name="Kobayashi H."/>
            <person name="Tanizawa Y."/>
            <person name="Yagura M."/>
        </authorList>
    </citation>
    <scope>NUCLEOTIDE SEQUENCE</scope>
    <source>
        <strain evidence="1">JCM 30710</strain>
    </source>
</reference>
<name>A0A919RYA6_9CLOT</name>
<comment type="caution">
    <text evidence="1">The sequence shown here is derived from an EMBL/GenBank/DDBJ whole genome shotgun (WGS) entry which is preliminary data.</text>
</comment>
<sequence>MSYLVNNFYNSYDDEKNHDYAVKWYNHFLPYIYRKVGNYILFKFLESLKKTN</sequence>
<evidence type="ECO:0000313" key="1">
    <source>
        <dbReference type="EMBL" id="GIM28507.1"/>
    </source>
</evidence>